<name>A0AAD6VQZ9_9AGAR</name>
<feature type="region of interest" description="Disordered" evidence="1">
    <location>
        <begin position="280"/>
        <end position="315"/>
    </location>
</feature>
<dbReference type="AlphaFoldDB" id="A0AAD6VQZ9"/>
<keyword evidence="2" id="KW-0812">Transmembrane</keyword>
<proteinExistence type="predicted"/>
<accession>A0AAD6VQZ9</accession>
<feature type="transmembrane region" description="Helical" evidence="2">
    <location>
        <begin position="223"/>
        <end position="245"/>
    </location>
</feature>
<sequence>MSSTTAAIAPKDTSTLCSDRYHPLAPLISLNMTRSRNQRATRHESGFRRQTCPWSENSSHNGPCVVIESLCNGEQSCTCSNLVFILNGACDYCDGDDSALSWEHYSQSSNCTSPSPVPKNLPDPTASNAVPAWALALAAATPTPSVFRIQDALSLANNDDTASFTRSAAASSSSSSITSSSSSVPTQSDSSTSAATSTMPAPSSSSSPTPTPASGSSTLKTKAGLIVGGIIGGALLVALVCIAYIMRRRRQTRNHVAPSAAYKAAIHNGSAFPISYQPVRQNVSHSTEDPKHASESWPSRPTSMQSQSRFIEHTS</sequence>
<evidence type="ECO:0008006" key="5">
    <source>
        <dbReference type="Google" id="ProtNLM"/>
    </source>
</evidence>
<evidence type="ECO:0000256" key="1">
    <source>
        <dbReference type="SAM" id="MobiDB-lite"/>
    </source>
</evidence>
<organism evidence="3 4">
    <name type="scientific">Mycena pura</name>
    <dbReference type="NCBI Taxonomy" id="153505"/>
    <lineage>
        <taxon>Eukaryota</taxon>
        <taxon>Fungi</taxon>
        <taxon>Dikarya</taxon>
        <taxon>Basidiomycota</taxon>
        <taxon>Agaricomycotina</taxon>
        <taxon>Agaricomycetes</taxon>
        <taxon>Agaricomycetidae</taxon>
        <taxon>Agaricales</taxon>
        <taxon>Marasmiineae</taxon>
        <taxon>Mycenaceae</taxon>
        <taxon>Mycena</taxon>
    </lineage>
</organism>
<keyword evidence="2" id="KW-0472">Membrane</keyword>
<evidence type="ECO:0000313" key="4">
    <source>
        <dbReference type="Proteomes" id="UP001219525"/>
    </source>
</evidence>
<protein>
    <recommendedName>
        <fullName evidence="5">Extracellular membrane protein CFEM domain-containing protein</fullName>
    </recommendedName>
</protein>
<feature type="compositionally biased region" description="Polar residues" evidence="1">
    <location>
        <begin position="296"/>
        <end position="309"/>
    </location>
</feature>
<evidence type="ECO:0000256" key="2">
    <source>
        <dbReference type="SAM" id="Phobius"/>
    </source>
</evidence>
<keyword evidence="2" id="KW-1133">Transmembrane helix</keyword>
<keyword evidence="4" id="KW-1185">Reference proteome</keyword>
<dbReference type="Proteomes" id="UP001219525">
    <property type="component" value="Unassembled WGS sequence"/>
</dbReference>
<gene>
    <name evidence="3" type="ORF">GGX14DRAFT_436277</name>
</gene>
<comment type="caution">
    <text evidence="3">The sequence shown here is derived from an EMBL/GenBank/DDBJ whole genome shotgun (WGS) entry which is preliminary data.</text>
</comment>
<reference evidence="3" key="1">
    <citation type="submission" date="2023-03" db="EMBL/GenBank/DDBJ databases">
        <title>Massive genome expansion in bonnet fungi (Mycena s.s.) driven by repeated elements and novel gene families across ecological guilds.</title>
        <authorList>
            <consortium name="Lawrence Berkeley National Laboratory"/>
            <person name="Harder C.B."/>
            <person name="Miyauchi S."/>
            <person name="Viragh M."/>
            <person name="Kuo A."/>
            <person name="Thoen E."/>
            <person name="Andreopoulos B."/>
            <person name="Lu D."/>
            <person name="Skrede I."/>
            <person name="Drula E."/>
            <person name="Henrissat B."/>
            <person name="Morin E."/>
            <person name="Kohler A."/>
            <person name="Barry K."/>
            <person name="LaButti K."/>
            <person name="Morin E."/>
            <person name="Salamov A."/>
            <person name="Lipzen A."/>
            <person name="Mereny Z."/>
            <person name="Hegedus B."/>
            <person name="Baldrian P."/>
            <person name="Stursova M."/>
            <person name="Weitz H."/>
            <person name="Taylor A."/>
            <person name="Grigoriev I.V."/>
            <person name="Nagy L.G."/>
            <person name="Martin F."/>
            <person name="Kauserud H."/>
        </authorList>
    </citation>
    <scope>NUCLEOTIDE SEQUENCE</scope>
    <source>
        <strain evidence="3">9144</strain>
    </source>
</reference>
<feature type="region of interest" description="Disordered" evidence="1">
    <location>
        <begin position="173"/>
        <end position="218"/>
    </location>
</feature>
<dbReference type="EMBL" id="JARJCW010000011">
    <property type="protein sequence ID" value="KAJ7219464.1"/>
    <property type="molecule type" value="Genomic_DNA"/>
</dbReference>
<evidence type="ECO:0000313" key="3">
    <source>
        <dbReference type="EMBL" id="KAJ7219464.1"/>
    </source>
</evidence>